<dbReference type="SMART" id="SM00354">
    <property type="entry name" value="HTH_LACI"/>
    <property type="match status" value="1"/>
</dbReference>
<dbReference type="Pfam" id="PF13377">
    <property type="entry name" value="Peripla_BP_3"/>
    <property type="match status" value="1"/>
</dbReference>
<dbReference type="CDD" id="cd01392">
    <property type="entry name" value="HTH_LacI"/>
    <property type="match status" value="1"/>
</dbReference>
<dbReference type="InterPro" id="IPR028082">
    <property type="entry name" value="Peripla_BP_I"/>
</dbReference>
<dbReference type="PANTHER" id="PTHR30146:SF148">
    <property type="entry name" value="HTH-TYPE TRANSCRIPTIONAL REPRESSOR PURR-RELATED"/>
    <property type="match status" value="1"/>
</dbReference>
<protein>
    <submittedName>
        <fullName evidence="6">Transcriptional regulator, LacI family</fullName>
    </submittedName>
</protein>
<evidence type="ECO:0000256" key="4">
    <source>
        <dbReference type="ARBA" id="ARBA00023163"/>
    </source>
</evidence>
<reference evidence="6 7" key="1">
    <citation type="journal article" date="2015" name="Genome Announc.">
        <title>Expanding the biotechnology potential of lactobacilli through comparative genomics of 213 strains and associated genera.</title>
        <authorList>
            <person name="Sun Z."/>
            <person name="Harris H.M."/>
            <person name="McCann A."/>
            <person name="Guo C."/>
            <person name="Argimon S."/>
            <person name="Zhang W."/>
            <person name="Yang X."/>
            <person name="Jeffery I.B."/>
            <person name="Cooney J.C."/>
            <person name="Kagawa T.F."/>
            <person name="Liu W."/>
            <person name="Song Y."/>
            <person name="Salvetti E."/>
            <person name="Wrobel A."/>
            <person name="Rasinkangas P."/>
            <person name="Parkhill J."/>
            <person name="Rea M.C."/>
            <person name="O'Sullivan O."/>
            <person name="Ritari J."/>
            <person name="Douillard F.P."/>
            <person name="Paul Ross R."/>
            <person name="Yang R."/>
            <person name="Briner A.E."/>
            <person name="Felis G.E."/>
            <person name="de Vos W.M."/>
            <person name="Barrangou R."/>
            <person name="Klaenhammer T.R."/>
            <person name="Caufield P.W."/>
            <person name="Cui Y."/>
            <person name="Zhang H."/>
            <person name="O'Toole P.W."/>
        </authorList>
    </citation>
    <scope>NUCLEOTIDE SEQUENCE [LARGE SCALE GENOMIC DNA]</scope>
    <source>
        <strain evidence="6 7">DSM 7090</strain>
    </source>
</reference>
<dbReference type="CDD" id="cd06267">
    <property type="entry name" value="PBP1_LacI_sugar_binding-like"/>
    <property type="match status" value="1"/>
</dbReference>
<keyword evidence="1" id="KW-0678">Repressor</keyword>
<keyword evidence="7" id="KW-1185">Reference proteome</keyword>
<dbReference type="Pfam" id="PF00356">
    <property type="entry name" value="LacI"/>
    <property type="match status" value="1"/>
</dbReference>
<keyword evidence="3" id="KW-0238">DNA-binding</keyword>
<dbReference type="InterPro" id="IPR000843">
    <property type="entry name" value="HTH_LacI"/>
</dbReference>
<dbReference type="Gene3D" id="1.10.260.40">
    <property type="entry name" value="lambda repressor-like DNA-binding domains"/>
    <property type="match status" value="1"/>
</dbReference>
<name>A0ABR5Q2Y6_9ACTN</name>
<gene>
    <name evidence="6" type="ORF">IV60_GL000016</name>
</gene>
<keyword evidence="4" id="KW-0804">Transcription</keyword>
<evidence type="ECO:0000256" key="1">
    <source>
        <dbReference type="ARBA" id="ARBA00022491"/>
    </source>
</evidence>
<evidence type="ECO:0000313" key="6">
    <source>
        <dbReference type="EMBL" id="KRO02852.1"/>
    </source>
</evidence>
<dbReference type="RefSeq" id="WP_003148193.1">
    <property type="nucleotide sequence ID" value="NZ_JQCP01000001.1"/>
</dbReference>
<dbReference type="PANTHER" id="PTHR30146">
    <property type="entry name" value="LACI-RELATED TRANSCRIPTIONAL REPRESSOR"/>
    <property type="match status" value="1"/>
</dbReference>
<evidence type="ECO:0000259" key="5">
    <source>
        <dbReference type="PROSITE" id="PS50932"/>
    </source>
</evidence>
<accession>A0ABR5Q2Y6</accession>
<sequence length="354" mass="39268">MQERRVTLKDIAKEVGLSVSAVSLTLNGHDVRLSEESKQRIREVAKKKNYKANVLAKSLVTKRTDTFGLLVPDIENPFFASLAKALEEYSRNTGRVLIIVNSNDDPVSDNRLLDMLVSREVDGLFLVPSNFVPQRQPEVKMSRFASALRHLSVPYVLVDRISEDIDCDKVAIDNERGAAMAVDYLVKHGHRGIICVANRDSINGRERLSGYRLSLKNHGIEYNEQFVIHSDYHEQGGYLAGSRICRLLKPSDSSCDTCATAVLSCSDMTTLGIISYFREVGISIPRDCSLISYDNSPVLSFSDPGITAVAQDIQGLSYKAFETLIARINQPKAPFSRTILTPSLVIRDSVLSIS</sequence>
<keyword evidence="2" id="KW-0805">Transcription regulation</keyword>
<dbReference type="PROSITE" id="PS50932">
    <property type="entry name" value="HTH_LACI_2"/>
    <property type="match status" value="1"/>
</dbReference>
<dbReference type="InterPro" id="IPR046335">
    <property type="entry name" value="LacI/GalR-like_sensor"/>
</dbReference>
<evidence type="ECO:0000256" key="3">
    <source>
        <dbReference type="ARBA" id="ARBA00023125"/>
    </source>
</evidence>
<evidence type="ECO:0000256" key="2">
    <source>
        <dbReference type="ARBA" id="ARBA00023015"/>
    </source>
</evidence>
<dbReference type="GeneID" id="84904326"/>
<dbReference type="Gene3D" id="3.40.50.2300">
    <property type="match status" value="2"/>
</dbReference>
<organism evidence="6 7">
    <name type="scientific">Lancefieldella rimae</name>
    <dbReference type="NCBI Taxonomy" id="1383"/>
    <lineage>
        <taxon>Bacteria</taxon>
        <taxon>Bacillati</taxon>
        <taxon>Actinomycetota</taxon>
        <taxon>Coriobacteriia</taxon>
        <taxon>Coriobacteriales</taxon>
        <taxon>Atopobiaceae</taxon>
        <taxon>Lancefieldella</taxon>
    </lineage>
</organism>
<dbReference type="InterPro" id="IPR010982">
    <property type="entry name" value="Lambda_DNA-bd_dom_sf"/>
</dbReference>
<comment type="caution">
    <text evidence="6">The sequence shown here is derived from an EMBL/GenBank/DDBJ whole genome shotgun (WGS) entry which is preliminary data.</text>
</comment>
<dbReference type="EMBL" id="JQCP01000001">
    <property type="protein sequence ID" value="KRO02852.1"/>
    <property type="molecule type" value="Genomic_DNA"/>
</dbReference>
<evidence type="ECO:0000313" key="7">
    <source>
        <dbReference type="Proteomes" id="UP000051927"/>
    </source>
</evidence>
<dbReference type="SUPFAM" id="SSF53822">
    <property type="entry name" value="Periplasmic binding protein-like I"/>
    <property type="match status" value="1"/>
</dbReference>
<dbReference type="Proteomes" id="UP000051927">
    <property type="component" value="Unassembled WGS sequence"/>
</dbReference>
<proteinExistence type="predicted"/>
<dbReference type="SUPFAM" id="SSF47413">
    <property type="entry name" value="lambda repressor-like DNA-binding domains"/>
    <property type="match status" value="1"/>
</dbReference>
<feature type="domain" description="HTH lacI-type" evidence="5">
    <location>
        <begin position="6"/>
        <end position="61"/>
    </location>
</feature>